<dbReference type="PANTHER" id="PTHR37299">
    <property type="entry name" value="TRANSCRIPTIONAL REGULATOR-RELATED"/>
    <property type="match status" value="1"/>
</dbReference>
<feature type="modified residue" description="4-aspartylphosphate" evidence="1">
    <location>
        <position position="53"/>
    </location>
</feature>
<dbReference type="InterPro" id="IPR001789">
    <property type="entry name" value="Sig_transdc_resp-reg_receiver"/>
</dbReference>
<dbReference type="Pfam" id="PF00072">
    <property type="entry name" value="Response_reg"/>
    <property type="match status" value="1"/>
</dbReference>
<dbReference type="InterPro" id="IPR007492">
    <property type="entry name" value="LytTR_DNA-bd_dom"/>
</dbReference>
<dbReference type="GO" id="GO:0003677">
    <property type="term" value="F:DNA binding"/>
    <property type="evidence" value="ECO:0007669"/>
    <property type="project" value="InterPro"/>
</dbReference>
<reference evidence="4 5" key="1">
    <citation type="submission" date="2020-04" db="EMBL/GenBank/DDBJ databases">
        <title>MicrobeNet Type strains.</title>
        <authorList>
            <person name="Nicholson A.C."/>
        </authorList>
    </citation>
    <scope>NUCLEOTIDE SEQUENCE [LARGE SCALE GENOMIC DNA]</scope>
    <source>
        <strain evidence="4 5">DSM 22768</strain>
    </source>
</reference>
<dbReference type="Gene3D" id="3.40.50.2300">
    <property type="match status" value="1"/>
</dbReference>
<dbReference type="SUPFAM" id="SSF52172">
    <property type="entry name" value="CheY-like"/>
    <property type="match status" value="1"/>
</dbReference>
<sequence length="241" mass="27606">MKVLVVDDEPLARNELIYLLHKYDEHLSIQEADDIPSALTLLLQEHYDVAFLDIQLRDASGMTLAESINKMPNPPLIIFATAYDQYAITAFENNARDYLLKPYEPERLKAAMDKVMQSLGARNNTGGEHRQPLAYPISEEDRIYMVQTSDIIMIEALQGKTIIHTSQKQYESHDSLAHWQGKLPSEQFVRVHRSYLVNLQMITVVEPWFNQTLQLTLADRLKVPVSRANVKSLKERLGITS</sequence>
<dbReference type="SMART" id="SM00448">
    <property type="entry name" value="REC"/>
    <property type="match status" value="1"/>
</dbReference>
<accession>A0A7X9LD61</accession>
<evidence type="ECO:0000259" key="3">
    <source>
        <dbReference type="PROSITE" id="PS50930"/>
    </source>
</evidence>
<dbReference type="Proteomes" id="UP000532121">
    <property type="component" value="Unassembled WGS sequence"/>
</dbReference>
<dbReference type="EMBL" id="JABASA010000004">
    <property type="protein sequence ID" value="NMD48577.1"/>
    <property type="molecule type" value="Genomic_DNA"/>
</dbReference>
<dbReference type="PROSITE" id="PS50930">
    <property type="entry name" value="HTH_LYTTR"/>
    <property type="match status" value="1"/>
</dbReference>
<dbReference type="Gene3D" id="2.40.50.40">
    <property type="match status" value="1"/>
</dbReference>
<feature type="domain" description="HTH LytTR-type" evidence="3">
    <location>
        <begin position="135"/>
        <end position="239"/>
    </location>
</feature>
<feature type="domain" description="Response regulatory" evidence="2">
    <location>
        <begin position="2"/>
        <end position="116"/>
    </location>
</feature>
<dbReference type="InterPro" id="IPR011006">
    <property type="entry name" value="CheY-like_superfamily"/>
</dbReference>
<organism evidence="4 5">
    <name type="scientific">Streptococcus ratti</name>
    <dbReference type="NCBI Taxonomy" id="1341"/>
    <lineage>
        <taxon>Bacteria</taxon>
        <taxon>Bacillati</taxon>
        <taxon>Bacillota</taxon>
        <taxon>Bacilli</taxon>
        <taxon>Lactobacillales</taxon>
        <taxon>Streptococcaceae</taxon>
        <taxon>Streptococcus</taxon>
    </lineage>
</organism>
<dbReference type="Pfam" id="PF04397">
    <property type="entry name" value="LytTR"/>
    <property type="match status" value="1"/>
</dbReference>
<dbReference type="PANTHER" id="PTHR37299:SF1">
    <property type="entry name" value="STAGE 0 SPORULATION PROTEIN A HOMOLOG"/>
    <property type="match status" value="1"/>
</dbReference>
<dbReference type="Gene3D" id="2.20.25.10">
    <property type="match status" value="1"/>
</dbReference>
<evidence type="ECO:0000313" key="4">
    <source>
        <dbReference type="EMBL" id="NMD48577.1"/>
    </source>
</evidence>
<dbReference type="GO" id="GO:0000156">
    <property type="term" value="F:phosphorelay response regulator activity"/>
    <property type="evidence" value="ECO:0007669"/>
    <property type="project" value="InterPro"/>
</dbReference>
<dbReference type="RefSeq" id="WP_193523072.1">
    <property type="nucleotide sequence ID" value="NZ_JABASA010000004.1"/>
</dbReference>
<dbReference type="PROSITE" id="PS50110">
    <property type="entry name" value="RESPONSE_REGULATORY"/>
    <property type="match status" value="1"/>
</dbReference>
<protein>
    <submittedName>
        <fullName evidence="4">Response regulator</fullName>
    </submittedName>
</protein>
<dbReference type="AlphaFoldDB" id="A0A7X9LD61"/>
<gene>
    <name evidence="4" type="ORF">HHO37_02545</name>
</gene>
<evidence type="ECO:0000256" key="1">
    <source>
        <dbReference type="PROSITE-ProRule" id="PRU00169"/>
    </source>
</evidence>
<name>A0A7X9LD61_STRRT</name>
<comment type="caution">
    <text evidence="4">The sequence shown here is derived from an EMBL/GenBank/DDBJ whole genome shotgun (WGS) entry which is preliminary data.</text>
</comment>
<dbReference type="SMART" id="SM00850">
    <property type="entry name" value="LytTR"/>
    <property type="match status" value="1"/>
</dbReference>
<evidence type="ECO:0000259" key="2">
    <source>
        <dbReference type="PROSITE" id="PS50110"/>
    </source>
</evidence>
<keyword evidence="1" id="KW-0597">Phosphoprotein</keyword>
<proteinExistence type="predicted"/>
<evidence type="ECO:0000313" key="5">
    <source>
        <dbReference type="Proteomes" id="UP000532121"/>
    </source>
</evidence>
<dbReference type="InterPro" id="IPR046947">
    <property type="entry name" value="LytR-like"/>
</dbReference>